<dbReference type="GO" id="GO:0003921">
    <property type="term" value="F:GMP synthase activity"/>
    <property type="evidence" value="ECO:0007669"/>
    <property type="project" value="InterPro"/>
</dbReference>
<evidence type="ECO:0000256" key="8">
    <source>
        <dbReference type="ARBA" id="ARBA00022962"/>
    </source>
</evidence>
<evidence type="ECO:0000256" key="9">
    <source>
        <dbReference type="HAMAP-Rule" id="MF_00344"/>
    </source>
</evidence>
<evidence type="ECO:0000313" key="12">
    <source>
        <dbReference type="EMBL" id="GGI06003.1"/>
    </source>
</evidence>
<dbReference type="Gene3D" id="3.30.300.10">
    <property type="match status" value="1"/>
</dbReference>
<evidence type="ECO:0000256" key="10">
    <source>
        <dbReference type="PROSITE-ProRule" id="PRU00886"/>
    </source>
</evidence>
<dbReference type="InterPro" id="IPR022310">
    <property type="entry name" value="NAD/GMP_synthase"/>
</dbReference>
<dbReference type="CDD" id="cd01997">
    <property type="entry name" value="GMP_synthase_C"/>
    <property type="match status" value="1"/>
</dbReference>
<dbReference type="InterPro" id="IPR025777">
    <property type="entry name" value="GMPS_ATP_PPase_dom"/>
</dbReference>
<keyword evidence="13" id="KW-1185">Reference proteome</keyword>
<dbReference type="GO" id="GO:0005829">
    <property type="term" value="C:cytosol"/>
    <property type="evidence" value="ECO:0007669"/>
    <property type="project" value="TreeGrafter"/>
</dbReference>
<proteinExistence type="inferred from homology"/>
<dbReference type="GO" id="GO:0005524">
    <property type="term" value="F:ATP binding"/>
    <property type="evidence" value="ECO:0007669"/>
    <property type="project" value="UniProtKB-UniRule"/>
</dbReference>
<keyword evidence="4 9" id="KW-0547">Nucleotide-binding</keyword>
<dbReference type="NCBIfam" id="TIGR00884">
    <property type="entry name" value="guaA_Cterm"/>
    <property type="match status" value="1"/>
</dbReference>
<dbReference type="FunFam" id="3.40.50.620:FF:000001">
    <property type="entry name" value="GMP synthase [glutamine-hydrolyzing]"/>
    <property type="match status" value="1"/>
</dbReference>
<feature type="active site" evidence="9">
    <location>
        <position position="175"/>
    </location>
</feature>
<dbReference type="FunFam" id="3.40.50.880:FF:000001">
    <property type="entry name" value="GMP synthase [glutamine-hydrolyzing]"/>
    <property type="match status" value="1"/>
</dbReference>
<dbReference type="InterPro" id="IPR014729">
    <property type="entry name" value="Rossmann-like_a/b/a_fold"/>
</dbReference>
<evidence type="ECO:0000256" key="1">
    <source>
        <dbReference type="ARBA" id="ARBA00002332"/>
    </source>
</evidence>
<dbReference type="InterPro" id="IPR001674">
    <property type="entry name" value="GMP_synth_C"/>
</dbReference>
<dbReference type="Gene3D" id="3.40.50.880">
    <property type="match status" value="1"/>
</dbReference>
<feature type="binding site" evidence="10">
    <location>
        <begin position="227"/>
        <end position="233"/>
    </location>
    <ligand>
        <name>ATP</name>
        <dbReference type="ChEBI" id="CHEBI:30616"/>
    </ligand>
</feature>
<comment type="pathway">
    <text evidence="2 9">Purine metabolism; GMP biosynthesis; GMP from XMP (L-Gln route): step 1/1.</text>
</comment>
<comment type="caution">
    <text evidence="12">The sequence shown here is derived from an EMBL/GenBank/DDBJ whole genome shotgun (WGS) entry which is preliminary data.</text>
</comment>
<dbReference type="SUPFAM" id="SSF54810">
    <property type="entry name" value="GMP synthetase C-terminal dimerisation domain"/>
    <property type="match status" value="1"/>
</dbReference>
<dbReference type="InterPro" id="IPR022955">
    <property type="entry name" value="GMP_synthase"/>
</dbReference>
<dbReference type="RefSeq" id="WP_130648640.1">
    <property type="nucleotide sequence ID" value="NZ_BMHA01000005.1"/>
</dbReference>
<gene>
    <name evidence="9 12" type="primary">guaA</name>
    <name evidence="12" type="ORF">GCM10011354_16930</name>
</gene>
<keyword evidence="3 9" id="KW-0436">Ligase</keyword>
<dbReference type="SUPFAM" id="SSF52317">
    <property type="entry name" value="Class I glutamine amidotransferase-like"/>
    <property type="match status" value="1"/>
</dbReference>
<dbReference type="PRINTS" id="PR00097">
    <property type="entry name" value="ANTSNTHASEII"/>
</dbReference>
<dbReference type="AlphaFoldDB" id="A0A8J3ADH0"/>
<keyword evidence="6 9" id="KW-0658">Purine biosynthesis</keyword>
<dbReference type="OrthoDB" id="9802219at2"/>
<keyword evidence="8 9" id="KW-0315">Glutamine amidotransferase</keyword>
<dbReference type="Gene3D" id="3.40.50.620">
    <property type="entry name" value="HUPs"/>
    <property type="match status" value="1"/>
</dbReference>
<feature type="domain" description="GMPS ATP-PPase" evidence="11">
    <location>
        <begin position="200"/>
        <end position="398"/>
    </location>
</feature>
<dbReference type="Proteomes" id="UP000650511">
    <property type="component" value="Unassembled WGS sequence"/>
</dbReference>
<name>A0A8J3ADH0_9ACTN</name>
<dbReference type="FunFam" id="3.30.300.10:FF:000002">
    <property type="entry name" value="GMP synthase [glutamine-hydrolyzing]"/>
    <property type="match status" value="1"/>
</dbReference>
<sequence length="524" mass="56236">MTTSDRNTVVVVDFGAQYAQLIARRVREARVYSELVPHTTPVEEILAREPAAILLSGGPSSVYAEGAPAVDPALFEAGVPAFGICYGFQAMASALGGRVERTGQAEFGGTPLEVVAADSTLFHGLPREQSVWMSHGDAVTGAPPGFDVVARTADTPVAAFEDTRRRLAGVQFHPEVLHSEHGQAVLEHFLYEIAGCQPTWTMGNVIDEQVASIRAQVGDARVVCGLSGGVDSAVAAALVQQAVGDQLTCVFVDHGLLRKGEAEQVERDFVAATGVSLKVVEVADRFLDALADVTDPEDKRKVIGREFIRVFEQAAREVVADAGEHGEEVRFLVQGTLYPDVVESGGGAGTANIKSHHNVGGLPDDLQFDLVEPLRSLFKDEVRRVGLQLGLPESIVWRQPFPGPGLAIRIVGEVTADRLELLRHADAIARQELTAAGLDRDIWQCPVVLLAGVNSVGVQGDGRTYGHPVVLRPVASEDAMTADWARVPDDVLARISTRITNEVREVNRVVLDITSKPPGTIEWE</sequence>
<dbReference type="PRINTS" id="PR00096">
    <property type="entry name" value="GATASE"/>
</dbReference>
<dbReference type="UniPathway" id="UPA00189">
    <property type="reaction ID" value="UER00296"/>
</dbReference>
<dbReference type="PRINTS" id="PR00099">
    <property type="entry name" value="CPSGATASE"/>
</dbReference>
<dbReference type="InterPro" id="IPR029062">
    <property type="entry name" value="Class_I_gatase-like"/>
</dbReference>
<keyword evidence="5 9" id="KW-0332">GMP biosynthesis</keyword>
<evidence type="ECO:0000259" key="11">
    <source>
        <dbReference type="PROSITE" id="PS51553"/>
    </source>
</evidence>
<evidence type="ECO:0000256" key="5">
    <source>
        <dbReference type="ARBA" id="ARBA00022749"/>
    </source>
</evidence>
<organism evidence="12 13">
    <name type="scientific">Egicoccus halophilus</name>
    <dbReference type="NCBI Taxonomy" id="1670830"/>
    <lineage>
        <taxon>Bacteria</taxon>
        <taxon>Bacillati</taxon>
        <taxon>Actinomycetota</taxon>
        <taxon>Nitriliruptoria</taxon>
        <taxon>Egicoccales</taxon>
        <taxon>Egicoccaceae</taxon>
        <taxon>Egicoccus</taxon>
    </lineage>
</organism>
<dbReference type="Pfam" id="PF00958">
    <property type="entry name" value="GMP_synt_C"/>
    <property type="match status" value="1"/>
</dbReference>
<dbReference type="NCBIfam" id="NF000848">
    <property type="entry name" value="PRK00074.1"/>
    <property type="match status" value="1"/>
</dbReference>
<comment type="catalytic activity">
    <reaction evidence="9">
        <text>XMP + L-glutamine + ATP + H2O = GMP + L-glutamate + AMP + diphosphate + 2 H(+)</text>
        <dbReference type="Rhea" id="RHEA:11680"/>
        <dbReference type="ChEBI" id="CHEBI:15377"/>
        <dbReference type="ChEBI" id="CHEBI:15378"/>
        <dbReference type="ChEBI" id="CHEBI:29985"/>
        <dbReference type="ChEBI" id="CHEBI:30616"/>
        <dbReference type="ChEBI" id="CHEBI:33019"/>
        <dbReference type="ChEBI" id="CHEBI:57464"/>
        <dbReference type="ChEBI" id="CHEBI:58115"/>
        <dbReference type="ChEBI" id="CHEBI:58359"/>
        <dbReference type="ChEBI" id="CHEBI:456215"/>
        <dbReference type="EC" id="6.3.5.2"/>
    </reaction>
</comment>
<evidence type="ECO:0000256" key="2">
    <source>
        <dbReference type="ARBA" id="ARBA00005153"/>
    </source>
</evidence>
<dbReference type="PROSITE" id="PS51273">
    <property type="entry name" value="GATASE_TYPE_1"/>
    <property type="match status" value="1"/>
</dbReference>
<dbReference type="PANTHER" id="PTHR11922:SF2">
    <property type="entry name" value="GMP SYNTHASE [GLUTAMINE-HYDROLYZING]"/>
    <property type="match status" value="1"/>
</dbReference>
<feature type="active site" evidence="9">
    <location>
        <position position="173"/>
    </location>
</feature>
<dbReference type="CDD" id="cd01742">
    <property type="entry name" value="GATase1_GMP_Synthase"/>
    <property type="match status" value="1"/>
</dbReference>
<evidence type="ECO:0000256" key="6">
    <source>
        <dbReference type="ARBA" id="ARBA00022755"/>
    </source>
</evidence>
<dbReference type="SUPFAM" id="SSF52402">
    <property type="entry name" value="Adenine nucleotide alpha hydrolases-like"/>
    <property type="match status" value="1"/>
</dbReference>
<protein>
    <recommendedName>
        <fullName evidence="9">GMP synthase [glutamine-hydrolyzing]</fullName>
        <ecNumber evidence="9">6.3.5.2</ecNumber>
    </recommendedName>
    <alternativeName>
        <fullName evidence="9">GMP synthetase</fullName>
    </alternativeName>
    <alternativeName>
        <fullName evidence="9">Glutamine amidotransferase</fullName>
    </alternativeName>
</protein>
<comment type="function">
    <text evidence="1 9">Catalyzes the synthesis of GMP from XMP.</text>
</comment>
<dbReference type="PANTHER" id="PTHR11922">
    <property type="entry name" value="GMP SYNTHASE-RELATED"/>
    <property type="match status" value="1"/>
</dbReference>
<reference evidence="12" key="2">
    <citation type="submission" date="2020-09" db="EMBL/GenBank/DDBJ databases">
        <authorList>
            <person name="Sun Q."/>
            <person name="Zhou Y."/>
        </authorList>
    </citation>
    <scope>NUCLEOTIDE SEQUENCE</scope>
    <source>
        <strain evidence="12">CGMCC 1.14988</strain>
    </source>
</reference>
<keyword evidence="7 9" id="KW-0067">ATP-binding</keyword>
<dbReference type="InterPro" id="IPR017926">
    <property type="entry name" value="GATASE"/>
</dbReference>
<dbReference type="EC" id="6.3.5.2" evidence="9"/>
<evidence type="ECO:0000313" key="13">
    <source>
        <dbReference type="Proteomes" id="UP000650511"/>
    </source>
</evidence>
<dbReference type="PROSITE" id="PS51553">
    <property type="entry name" value="GMPS_ATP_PPASE"/>
    <property type="match status" value="1"/>
</dbReference>
<feature type="active site" description="Nucleophile" evidence="9">
    <location>
        <position position="85"/>
    </location>
</feature>
<comment type="subunit">
    <text evidence="9">Homodimer.</text>
</comment>
<dbReference type="Pfam" id="PF00117">
    <property type="entry name" value="GATase"/>
    <property type="match status" value="1"/>
</dbReference>
<evidence type="ECO:0000256" key="4">
    <source>
        <dbReference type="ARBA" id="ARBA00022741"/>
    </source>
</evidence>
<dbReference type="InterPro" id="IPR004739">
    <property type="entry name" value="GMP_synth_GATase"/>
</dbReference>
<dbReference type="HAMAP" id="MF_00344">
    <property type="entry name" value="GMP_synthase"/>
    <property type="match status" value="1"/>
</dbReference>
<dbReference type="Pfam" id="PF02540">
    <property type="entry name" value="NAD_synthase"/>
    <property type="match status" value="1"/>
</dbReference>
<evidence type="ECO:0000256" key="7">
    <source>
        <dbReference type="ARBA" id="ARBA00022840"/>
    </source>
</evidence>
<evidence type="ECO:0000256" key="3">
    <source>
        <dbReference type="ARBA" id="ARBA00022598"/>
    </source>
</evidence>
<dbReference type="NCBIfam" id="TIGR00888">
    <property type="entry name" value="guaA_Nterm"/>
    <property type="match status" value="1"/>
</dbReference>
<accession>A0A8J3ADH0</accession>
<dbReference type="EMBL" id="BMHA01000005">
    <property type="protein sequence ID" value="GGI06003.1"/>
    <property type="molecule type" value="Genomic_DNA"/>
</dbReference>
<reference evidence="12" key="1">
    <citation type="journal article" date="2014" name="Int. J. Syst. Evol. Microbiol.">
        <title>Complete genome sequence of Corynebacterium casei LMG S-19264T (=DSM 44701T), isolated from a smear-ripened cheese.</title>
        <authorList>
            <consortium name="US DOE Joint Genome Institute (JGI-PGF)"/>
            <person name="Walter F."/>
            <person name="Albersmeier A."/>
            <person name="Kalinowski J."/>
            <person name="Ruckert C."/>
        </authorList>
    </citation>
    <scope>NUCLEOTIDE SEQUENCE</scope>
    <source>
        <strain evidence="12">CGMCC 1.14988</strain>
    </source>
</reference>